<evidence type="ECO:0000313" key="16">
    <source>
        <dbReference type="Proteomes" id="UP001365846"/>
    </source>
</evidence>
<dbReference type="InterPro" id="IPR008269">
    <property type="entry name" value="Lon_proteolytic"/>
</dbReference>
<dbReference type="Gene3D" id="3.30.230.10">
    <property type="match status" value="1"/>
</dbReference>
<dbReference type="Pfam" id="PF02190">
    <property type="entry name" value="LON_substr_bdg"/>
    <property type="match status" value="1"/>
</dbReference>
<dbReference type="CDD" id="cd19500">
    <property type="entry name" value="RecA-like_Lon"/>
    <property type="match status" value="1"/>
</dbReference>
<evidence type="ECO:0000256" key="8">
    <source>
        <dbReference type="ARBA" id="ARBA00023016"/>
    </source>
</evidence>
<evidence type="ECO:0000313" key="15">
    <source>
        <dbReference type="EMBL" id="MEJ8810815.1"/>
    </source>
</evidence>
<dbReference type="EC" id="3.4.21.53" evidence="9 10"/>
<dbReference type="SMART" id="SM00382">
    <property type="entry name" value="AAA"/>
    <property type="match status" value="1"/>
</dbReference>
<dbReference type="InterPro" id="IPR054594">
    <property type="entry name" value="Lon_lid"/>
</dbReference>
<dbReference type="GO" id="GO:0004252">
    <property type="term" value="F:serine-type endopeptidase activity"/>
    <property type="evidence" value="ECO:0007669"/>
    <property type="project" value="UniProtKB-EC"/>
</dbReference>
<dbReference type="InterPro" id="IPR003593">
    <property type="entry name" value="AAA+_ATPase"/>
</dbReference>
<dbReference type="PROSITE" id="PS51786">
    <property type="entry name" value="LON_PROTEOLYTIC"/>
    <property type="match status" value="1"/>
</dbReference>
<evidence type="ECO:0000259" key="13">
    <source>
        <dbReference type="PROSITE" id="PS51786"/>
    </source>
</evidence>
<dbReference type="InterPro" id="IPR020568">
    <property type="entry name" value="Ribosomal_Su5_D2-typ_SF"/>
</dbReference>
<evidence type="ECO:0000256" key="9">
    <source>
        <dbReference type="HAMAP-Rule" id="MF_01973"/>
    </source>
</evidence>
<feature type="active site" evidence="9 11">
    <location>
        <position position="724"/>
    </location>
</feature>
<dbReference type="SUPFAM" id="SSF52540">
    <property type="entry name" value="P-loop containing nucleoside triphosphate hydrolases"/>
    <property type="match status" value="1"/>
</dbReference>
<dbReference type="SUPFAM" id="SSF88697">
    <property type="entry name" value="PUA domain-like"/>
    <property type="match status" value="1"/>
</dbReference>
<evidence type="ECO:0000259" key="14">
    <source>
        <dbReference type="PROSITE" id="PS51787"/>
    </source>
</evidence>
<comment type="catalytic activity">
    <reaction evidence="9 10 11">
        <text>Hydrolysis of proteins in presence of ATP.</text>
        <dbReference type="EC" id="3.4.21.53"/>
    </reaction>
</comment>
<dbReference type="PROSITE" id="PS51787">
    <property type="entry name" value="LON_N"/>
    <property type="match status" value="1"/>
</dbReference>
<dbReference type="Gene3D" id="1.10.8.60">
    <property type="match status" value="1"/>
</dbReference>
<dbReference type="SUPFAM" id="SSF54211">
    <property type="entry name" value="Ribosomal protein S5 domain 2-like"/>
    <property type="match status" value="1"/>
</dbReference>
<keyword evidence="5 9" id="KW-0378">Hydrolase</keyword>
<dbReference type="Proteomes" id="UP001365846">
    <property type="component" value="Unassembled WGS sequence"/>
</dbReference>
<evidence type="ECO:0000256" key="7">
    <source>
        <dbReference type="ARBA" id="ARBA00022840"/>
    </source>
</evidence>
<gene>
    <name evidence="9 15" type="primary">lon</name>
    <name evidence="15" type="ORF">WKW77_07025</name>
</gene>
<evidence type="ECO:0000256" key="5">
    <source>
        <dbReference type="ARBA" id="ARBA00022801"/>
    </source>
</evidence>
<sequence>MTGSESRLPSGVVALIPMRNFVLFPHALTAISVGRDSSIAALRHALEGEIPVGVVLQKDPLEETPSFDSLHAVGTLARIVHHVEPEQGQHHAVCRGIQRFRLIEPVGEYPFLAAKIVPIELDADTSPQSEALEIQLRDRAIELLSLLPSVPSELVQALQTTRGPSALSDIVAGVIDVDVNEKQELLEMVATVPRVEKLLKLLSHRLEVVRLSHEIGERTKEQISDTQRKFLLRQQMETIRHELGEDDANAEELRRVEDAIAKAGMPADAEAHARKELQRLRAMSDATGEYAMLRTYLEWMVELPWKSPVVVPLDLAAARATLEADHFGLESVKKRVLEFLAVRKLNPEGRAPILCFAGPPGVGKTSLGQSIARALQRPFVRVALGGVHDEAEIRGHRRTYIGALPGNILQGLRRAGARDAVMMLDEVDKLSASAQGDPSAALLEVLDPEQNNSFRDNYLGIPFDLSRVVFIATANVIDNVPAPVRDRMELIELPGYSQEEKLGIARRYLVPRQRAANGLKEDQCMLTDAALADIIANRTREAGVRQLEREIGRVMRHAAMQVAEGTAPIVRVDATELDAVLGPARFEREAALRISLTGVATGLAWTPVGGDILFIEAARMPGTGKLHLTGQLGDVMKESAQAAFTLVKTRAAALRIAAGVFDASDVHLHIPAGAVPKDGPSAGVAMFIALASLFSERKVRHDVAMTGEISLRGLVLPVGGIKEKVLAAQRAGLSAVLLPSRNLRDLTDVPESVRASMRFVAIDTVDDAVAAALDPEPRTEP</sequence>
<evidence type="ECO:0000256" key="10">
    <source>
        <dbReference type="PIRNR" id="PIRNR001174"/>
    </source>
</evidence>
<dbReference type="Gene3D" id="3.40.50.300">
    <property type="entry name" value="P-loop containing nucleotide triphosphate hydrolases"/>
    <property type="match status" value="1"/>
</dbReference>
<dbReference type="Pfam" id="PF05362">
    <property type="entry name" value="Lon_C"/>
    <property type="match status" value="1"/>
</dbReference>
<dbReference type="InterPro" id="IPR027417">
    <property type="entry name" value="P-loop_NTPase"/>
</dbReference>
<keyword evidence="3 9" id="KW-0645">Protease</keyword>
<keyword evidence="2 9" id="KW-0963">Cytoplasm</keyword>
<evidence type="ECO:0000256" key="6">
    <source>
        <dbReference type="ARBA" id="ARBA00022825"/>
    </source>
</evidence>
<keyword evidence="8 9" id="KW-0346">Stress response</keyword>
<dbReference type="Gene3D" id="1.20.58.1480">
    <property type="match status" value="1"/>
</dbReference>
<feature type="domain" description="Lon N-terminal" evidence="14">
    <location>
        <begin position="13"/>
        <end position="206"/>
    </location>
</feature>
<evidence type="ECO:0000256" key="1">
    <source>
        <dbReference type="ARBA" id="ARBA00004496"/>
    </source>
</evidence>
<dbReference type="Gene3D" id="1.20.5.5270">
    <property type="match status" value="1"/>
</dbReference>
<comment type="caution">
    <text evidence="15">The sequence shown here is derived from an EMBL/GenBank/DDBJ whole genome shotgun (WGS) entry which is preliminary data.</text>
</comment>
<feature type="binding site" evidence="9">
    <location>
        <begin position="358"/>
        <end position="365"/>
    </location>
    <ligand>
        <name>ATP</name>
        <dbReference type="ChEBI" id="CHEBI:30616"/>
    </ligand>
</feature>
<feature type="active site" evidence="9 11">
    <location>
        <position position="681"/>
    </location>
</feature>
<dbReference type="RefSeq" id="WP_340356124.1">
    <property type="nucleotide sequence ID" value="NZ_JBBKZU010000002.1"/>
</dbReference>
<name>A0ABU8VCT0_9BURK</name>
<dbReference type="InterPro" id="IPR004815">
    <property type="entry name" value="Lon_bac/euk-typ"/>
</dbReference>
<comment type="subunit">
    <text evidence="9 10">Homohexamer. Organized in a ring with a central cavity.</text>
</comment>
<feature type="domain" description="Lon proteolytic" evidence="13">
    <location>
        <begin position="594"/>
        <end position="775"/>
    </location>
</feature>
<evidence type="ECO:0000256" key="12">
    <source>
        <dbReference type="RuleBase" id="RU000591"/>
    </source>
</evidence>
<dbReference type="PROSITE" id="PS01046">
    <property type="entry name" value="LON_SER"/>
    <property type="match status" value="1"/>
</dbReference>
<dbReference type="InterPro" id="IPR027065">
    <property type="entry name" value="Lon_Prtase"/>
</dbReference>
<dbReference type="PANTHER" id="PTHR10046">
    <property type="entry name" value="ATP DEPENDENT LON PROTEASE FAMILY MEMBER"/>
    <property type="match status" value="1"/>
</dbReference>
<dbReference type="EMBL" id="JBBKZU010000002">
    <property type="protein sequence ID" value="MEJ8810815.1"/>
    <property type="molecule type" value="Genomic_DNA"/>
</dbReference>
<dbReference type="HAMAP" id="MF_01973">
    <property type="entry name" value="lon_bact"/>
    <property type="match status" value="1"/>
</dbReference>
<comment type="subcellular location">
    <subcellularLocation>
        <location evidence="1 9 10">Cytoplasm</location>
    </subcellularLocation>
</comment>
<comment type="induction">
    <text evidence="9">By heat shock.</text>
</comment>
<keyword evidence="16" id="KW-1185">Reference proteome</keyword>
<dbReference type="InterPro" id="IPR003959">
    <property type="entry name" value="ATPase_AAA_core"/>
</dbReference>
<evidence type="ECO:0000256" key="2">
    <source>
        <dbReference type="ARBA" id="ARBA00022490"/>
    </source>
</evidence>
<dbReference type="PIRSF" id="PIRSF001174">
    <property type="entry name" value="Lon_proteas"/>
    <property type="match status" value="1"/>
</dbReference>
<proteinExistence type="evidence at transcript level"/>
<keyword evidence="7 9" id="KW-0067">ATP-binding</keyword>
<dbReference type="InterPro" id="IPR008268">
    <property type="entry name" value="Peptidase_S16_AS"/>
</dbReference>
<protein>
    <recommendedName>
        <fullName evidence="9 10">Lon protease</fullName>
        <ecNumber evidence="9 10">3.4.21.53</ecNumber>
    </recommendedName>
    <alternativeName>
        <fullName evidence="9">ATP-dependent protease La</fullName>
    </alternativeName>
</protein>
<dbReference type="SMART" id="SM00464">
    <property type="entry name" value="LON"/>
    <property type="match status" value="1"/>
</dbReference>
<dbReference type="InterPro" id="IPR003111">
    <property type="entry name" value="Lon_prtase_N"/>
</dbReference>
<dbReference type="NCBIfam" id="TIGR00763">
    <property type="entry name" value="lon"/>
    <property type="match status" value="1"/>
</dbReference>
<organism evidence="15 16">
    <name type="scientific">Variovorax ureilyticus</name>
    <dbReference type="NCBI Taxonomy" id="1836198"/>
    <lineage>
        <taxon>Bacteria</taxon>
        <taxon>Pseudomonadati</taxon>
        <taxon>Pseudomonadota</taxon>
        <taxon>Betaproteobacteria</taxon>
        <taxon>Burkholderiales</taxon>
        <taxon>Comamonadaceae</taxon>
        <taxon>Variovorax</taxon>
    </lineage>
</organism>
<evidence type="ECO:0000256" key="3">
    <source>
        <dbReference type="ARBA" id="ARBA00022670"/>
    </source>
</evidence>
<dbReference type="Pfam" id="PF00004">
    <property type="entry name" value="AAA"/>
    <property type="match status" value="1"/>
</dbReference>
<evidence type="ECO:0000256" key="4">
    <source>
        <dbReference type="ARBA" id="ARBA00022741"/>
    </source>
</evidence>
<dbReference type="PRINTS" id="PR00830">
    <property type="entry name" value="ENDOLAPTASE"/>
</dbReference>
<comment type="similarity">
    <text evidence="9 10 11 12">Belongs to the peptidase S16 family.</text>
</comment>
<evidence type="ECO:0000256" key="11">
    <source>
        <dbReference type="PROSITE-ProRule" id="PRU01122"/>
    </source>
</evidence>
<dbReference type="InterPro" id="IPR014721">
    <property type="entry name" value="Ribsml_uS5_D2-typ_fold_subgr"/>
</dbReference>
<dbReference type="InterPro" id="IPR015947">
    <property type="entry name" value="PUA-like_sf"/>
</dbReference>
<reference evidence="15 16" key="1">
    <citation type="submission" date="2024-03" db="EMBL/GenBank/DDBJ databases">
        <title>Novel species of the genus Variovorax.</title>
        <authorList>
            <person name="Liu Q."/>
            <person name="Xin Y.-H."/>
        </authorList>
    </citation>
    <scope>NUCLEOTIDE SEQUENCE [LARGE SCALE GENOMIC DNA]</scope>
    <source>
        <strain evidence="15 16">KACC 18899</strain>
    </source>
</reference>
<dbReference type="Pfam" id="PF22667">
    <property type="entry name" value="Lon_lid"/>
    <property type="match status" value="1"/>
</dbReference>
<comment type="function">
    <text evidence="9">ATP-dependent serine protease that mediates the selective degradation of mutant and abnormal proteins as well as certain short-lived regulatory proteins. Required for cellular homeostasis and for survival from DNA damage and developmental changes induced by stress. Degrades polypeptides processively to yield small peptide fragments that are 5 to 10 amino acids long. Binds to DNA in a double-stranded, site-specific manner.</text>
</comment>
<dbReference type="InterPro" id="IPR046336">
    <property type="entry name" value="Lon_prtase_N_sf"/>
</dbReference>
<keyword evidence="4 9" id="KW-0547">Nucleotide-binding</keyword>
<dbReference type="InterPro" id="IPR027543">
    <property type="entry name" value="Lon_bac"/>
</dbReference>
<accession>A0ABU8VCT0</accession>
<keyword evidence="6 9" id="KW-0720">Serine protease</keyword>
<dbReference type="Gene3D" id="2.30.130.40">
    <property type="entry name" value="LON domain-like"/>
    <property type="match status" value="1"/>
</dbReference>